<dbReference type="PRINTS" id="PR00608">
    <property type="entry name" value="CYTCHROMECII"/>
</dbReference>
<accession>A0A7G5II10</accession>
<keyword evidence="8" id="KW-0732">Signal</keyword>
<feature type="binding site" description="covalent" evidence="7">
    <location>
        <position position="135"/>
    </location>
    <ligand>
        <name>heme c</name>
        <dbReference type="ChEBI" id="CHEBI:61717"/>
    </ligand>
</feature>
<protein>
    <submittedName>
        <fullName evidence="9">Cytochrome c</fullName>
    </submittedName>
</protein>
<dbReference type="RefSeq" id="WP_182296422.1">
    <property type="nucleotide sequence ID" value="NZ_CP059851.1"/>
</dbReference>
<feature type="binding site" description="covalent" evidence="7">
    <location>
        <position position="138"/>
    </location>
    <ligand>
        <name>heme c</name>
        <dbReference type="ChEBI" id="CHEBI:61717"/>
    </ligand>
</feature>
<dbReference type="GO" id="GO:0022900">
    <property type="term" value="P:electron transport chain"/>
    <property type="evidence" value="ECO:0007669"/>
    <property type="project" value="InterPro"/>
</dbReference>
<dbReference type="InterPro" id="IPR002321">
    <property type="entry name" value="Cyt_c_II"/>
</dbReference>
<keyword evidence="10" id="KW-1185">Reference proteome</keyword>
<dbReference type="InterPro" id="IPR010980">
    <property type="entry name" value="Cyt_c/b562"/>
</dbReference>
<feature type="chain" id="PRO_5029016266" evidence="8">
    <location>
        <begin position="21"/>
        <end position="147"/>
    </location>
</feature>
<comment type="PTM">
    <text evidence="7">Binds 1 heme group per subunit.</text>
</comment>
<evidence type="ECO:0000256" key="4">
    <source>
        <dbReference type="ARBA" id="ARBA00022982"/>
    </source>
</evidence>
<dbReference type="Pfam" id="PF01322">
    <property type="entry name" value="Cytochrom_C_2"/>
    <property type="match status" value="1"/>
</dbReference>
<evidence type="ECO:0000256" key="2">
    <source>
        <dbReference type="ARBA" id="ARBA00022617"/>
    </source>
</evidence>
<feature type="binding site" description="axial binding residue" evidence="6">
    <location>
        <position position="139"/>
    </location>
    <ligand>
        <name>heme c</name>
        <dbReference type="ChEBI" id="CHEBI:61717"/>
    </ligand>
    <ligandPart>
        <name>Fe</name>
        <dbReference type="ChEBI" id="CHEBI:18248"/>
    </ligandPart>
</feature>
<dbReference type="GO" id="GO:0042597">
    <property type="term" value="C:periplasmic space"/>
    <property type="evidence" value="ECO:0007669"/>
    <property type="project" value="InterPro"/>
</dbReference>
<evidence type="ECO:0000256" key="7">
    <source>
        <dbReference type="PIRSR" id="PIRSR000027-2"/>
    </source>
</evidence>
<dbReference type="AlphaFoldDB" id="A0A7G5II10"/>
<dbReference type="EMBL" id="CP059851">
    <property type="protein sequence ID" value="QMW23002.1"/>
    <property type="molecule type" value="Genomic_DNA"/>
</dbReference>
<dbReference type="GO" id="GO:0005506">
    <property type="term" value="F:iron ion binding"/>
    <property type="evidence" value="ECO:0007669"/>
    <property type="project" value="InterPro"/>
</dbReference>
<dbReference type="PIRSF" id="PIRSF000027">
    <property type="entry name" value="Cytc_c_prime"/>
    <property type="match status" value="1"/>
</dbReference>
<organism evidence="9 10">
    <name type="scientific">Sandaracinobacteroides saxicola</name>
    <dbReference type="NCBI Taxonomy" id="2759707"/>
    <lineage>
        <taxon>Bacteria</taxon>
        <taxon>Pseudomonadati</taxon>
        <taxon>Pseudomonadota</taxon>
        <taxon>Alphaproteobacteria</taxon>
        <taxon>Sphingomonadales</taxon>
        <taxon>Sphingosinicellaceae</taxon>
        <taxon>Sandaracinobacteroides</taxon>
    </lineage>
</organism>
<evidence type="ECO:0000313" key="9">
    <source>
        <dbReference type="EMBL" id="QMW23002.1"/>
    </source>
</evidence>
<dbReference type="Gene3D" id="1.20.120.10">
    <property type="entry name" value="Cytochrome c/b562"/>
    <property type="match status" value="1"/>
</dbReference>
<evidence type="ECO:0000256" key="3">
    <source>
        <dbReference type="ARBA" id="ARBA00022723"/>
    </source>
</evidence>
<evidence type="ECO:0000256" key="8">
    <source>
        <dbReference type="SAM" id="SignalP"/>
    </source>
</evidence>
<dbReference type="InterPro" id="IPR015984">
    <property type="entry name" value="Cyt_c_prime_subgr"/>
</dbReference>
<keyword evidence="4" id="KW-0249">Electron transport</keyword>
<dbReference type="InterPro" id="IPR012127">
    <property type="entry name" value="Cyt_c_prime"/>
</dbReference>
<dbReference type="PROSITE" id="PS51009">
    <property type="entry name" value="CYTCII"/>
    <property type="match status" value="1"/>
</dbReference>
<sequence length="147" mass="15139">MLKPLPLLAILLTMGAPALAQPAKVIEARQANFKAMGRAMKAMGDEFRGGSPDIAVFRTNAATLNRLAPDLPKWFPAGSGTGAKTEAKADIWSKPGDFAKAAANFAAAANALNTAAAGTDIAAVGAALRATGGTCKACHDQFREEKK</sequence>
<reference evidence="9 10" key="1">
    <citation type="submission" date="2020-07" db="EMBL/GenBank/DDBJ databases">
        <title>Complete genome sequence for Sandaracinobacter sp. M6.</title>
        <authorList>
            <person name="Tang Y."/>
            <person name="Liu Q."/>
            <person name="Guo Z."/>
            <person name="Lei P."/>
            <person name="Huang B."/>
        </authorList>
    </citation>
    <scope>NUCLEOTIDE SEQUENCE [LARGE SCALE GENOMIC DNA]</scope>
    <source>
        <strain evidence="9 10">M6</strain>
    </source>
</reference>
<keyword evidence="5 6" id="KW-0408">Iron</keyword>
<dbReference type="GO" id="GO:0009055">
    <property type="term" value="F:electron transfer activity"/>
    <property type="evidence" value="ECO:0007669"/>
    <property type="project" value="InterPro"/>
</dbReference>
<evidence type="ECO:0000256" key="5">
    <source>
        <dbReference type="ARBA" id="ARBA00023004"/>
    </source>
</evidence>
<dbReference type="KEGG" id="sand:H3309_00345"/>
<keyword evidence="1" id="KW-0813">Transport</keyword>
<evidence type="ECO:0000313" key="10">
    <source>
        <dbReference type="Proteomes" id="UP000515292"/>
    </source>
</evidence>
<dbReference type="Proteomes" id="UP000515292">
    <property type="component" value="Chromosome"/>
</dbReference>
<dbReference type="SUPFAM" id="SSF47175">
    <property type="entry name" value="Cytochromes"/>
    <property type="match status" value="1"/>
</dbReference>
<evidence type="ECO:0000256" key="6">
    <source>
        <dbReference type="PIRSR" id="PIRSR000027-1"/>
    </source>
</evidence>
<keyword evidence="3 6" id="KW-0479">Metal-binding</keyword>
<keyword evidence="2 7" id="KW-0349">Heme</keyword>
<evidence type="ECO:0000256" key="1">
    <source>
        <dbReference type="ARBA" id="ARBA00022448"/>
    </source>
</evidence>
<name>A0A7G5II10_9SPHN</name>
<dbReference type="GO" id="GO:0020037">
    <property type="term" value="F:heme binding"/>
    <property type="evidence" value="ECO:0007669"/>
    <property type="project" value="InterPro"/>
</dbReference>
<proteinExistence type="predicted"/>
<feature type="signal peptide" evidence="8">
    <location>
        <begin position="1"/>
        <end position="20"/>
    </location>
</feature>
<gene>
    <name evidence="9" type="ORF">H3309_00345</name>
</gene>